<organism evidence="2">
    <name type="scientific">freshwater metagenome</name>
    <dbReference type="NCBI Taxonomy" id="449393"/>
    <lineage>
        <taxon>unclassified sequences</taxon>
        <taxon>metagenomes</taxon>
        <taxon>ecological metagenomes</taxon>
    </lineage>
</organism>
<feature type="compositionally biased region" description="Low complexity" evidence="1">
    <location>
        <begin position="195"/>
        <end position="218"/>
    </location>
</feature>
<dbReference type="EMBL" id="CAEZUO010000144">
    <property type="protein sequence ID" value="CAB4619959.1"/>
    <property type="molecule type" value="Genomic_DNA"/>
</dbReference>
<reference evidence="2" key="1">
    <citation type="submission" date="2020-05" db="EMBL/GenBank/DDBJ databases">
        <authorList>
            <person name="Chiriac C."/>
            <person name="Salcher M."/>
            <person name="Ghai R."/>
            <person name="Kavagutti S V."/>
        </authorList>
    </citation>
    <scope>NUCLEOTIDE SEQUENCE</scope>
</reference>
<sequence>MQNRLSTLARLRVFAIAGVALLALGGATILPIEGAVAAVTTTTINFDEIPLPGGSYNNANIYTAQGITITGAFGIVNTEPDSGNWGIAGNDGNQFLGVNTQPMITIAFATPINTFQIDCTTRFDNQSAVAVTGTGYTSANAVLDSTTATFTATNTWVTVSLTGSGISSVTLVPTKATGAFLNAFGCDKMIITADTPDPTTTSTTSTTSTTISQPSTTDPAKPAFTG</sequence>
<feature type="region of interest" description="Disordered" evidence="1">
    <location>
        <begin position="195"/>
        <end position="226"/>
    </location>
</feature>
<evidence type="ECO:0000256" key="1">
    <source>
        <dbReference type="SAM" id="MobiDB-lite"/>
    </source>
</evidence>
<accession>A0A6J6I7Q0</accession>
<protein>
    <submittedName>
        <fullName evidence="2">Unannotated protein</fullName>
    </submittedName>
</protein>
<gene>
    <name evidence="2" type="ORF">UFOPK1827_01905</name>
</gene>
<dbReference type="AlphaFoldDB" id="A0A6J6I7Q0"/>
<name>A0A6J6I7Q0_9ZZZZ</name>
<proteinExistence type="predicted"/>
<evidence type="ECO:0000313" key="2">
    <source>
        <dbReference type="EMBL" id="CAB4619959.1"/>
    </source>
</evidence>